<dbReference type="InterPro" id="IPR018357">
    <property type="entry name" value="Hexapep_transf_CS"/>
</dbReference>
<comment type="similarity">
    <text evidence="1">Belongs to the transferase hexapeptide repeat family.</text>
</comment>
<evidence type="ECO:0000256" key="2">
    <source>
        <dbReference type="ARBA" id="ARBA00022679"/>
    </source>
</evidence>
<sequence length="186" mass="20676">MGDDFNIKKYDNKFFKLLDEILYKVLEASVDNMPSRLKKLIAHYYTDARIRKLYFDRLGVKMGEGTFANLGMKAVIGSNHRYMVYIGDRVSIGPNLTLVGESSANNGIEINSIDYVRKNLTKNEIIYIEDEVWLGANVTILPGVTVGRCSVVGAGAVVNKDVEPYSVYAGVPAKKIRSLDVGESDE</sequence>
<organism evidence="4 5">
    <name type="scientific">Acetoanaerobium pronyense</name>
    <dbReference type="NCBI Taxonomy" id="1482736"/>
    <lineage>
        <taxon>Bacteria</taxon>
        <taxon>Bacillati</taxon>
        <taxon>Bacillota</taxon>
        <taxon>Clostridia</taxon>
        <taxon>Peptostreptococcales</taxon>
        <taxon>Filifactoraceae</taxon>
        <taxon>Acetoanaerobium</taxon>
    </lineage>
</organism>
<evidence type="ECO:0000313" key="4">
    <source>
        <dbReference type="EMBL" id="MBP2028335.1"/>
    </source>
</evidence>
<dbReference type="InterPro" id="IPR001451">
    <property type="entry name" value="Hexapep"/>
</dbReference>
<dbReference type="PANTHER" id="PTHR23416">
    <property type="entry name" value="SIALIC ACID SYNTHASE-RELATED"/>
    <property type="match status" value="1"/>
</dbReference>
<accession>A0ABS4KLW5</accession>
<protein>
    <submittedName>
        <fullName evidence="4">Acetyltransferase-like isoleucine patch superfamily enzyme</fullName>
    </submittedName>
</protein>
<dbReference type="Pfam" id="PF00132">
    <property type="entry name" value="Hexapep"/>
    <property type="match status" value="1"/>
</dbReference>
<keyword evidence="2" id="KW-0808">Transferase</keyword>
<dbReference type="Proteomes" id="UP001314903">
    <property type="component" value="Unassembled WGS sequence"/>
</dbReference>
<dbReference type="InterPro" id="IPR051159">
    <property type="entry name" value="Hexapeptide_acetyltransf"/>
</dbReference>
<dbReference type="InterPro" id="IPR011004">
    <property type="entry name" value="Trimer_LpxA-like_sf"/>
</dbReference>
<dbReference type="PANTHER" id="PTHR23416:SF23">
    <property type="entry name" value="ACETYLTRANSFERASE C18B11.09C-RELATED"/>
    <property type="match status" value="1"/>
</dbReference>
<keyword evidence="3" id="KW-0677">Repeat</keyword>
<dbReference type="Gene3D" id="2.160.10.10">
    <property type="entry name" value="Hexapeptide repeat proteins"/>
    <property type="match status" value="1"/>
</dbReference>
<proteinExistence type="inferred from homology"/>
<dbReference type="RefSeq" id="WP_209661387.1">
    <property type="nucleotide sequence ID" value="NZ_JAGGLI010000026.1"/>
</dbReference>
<gene>
    <name evidence="4" type="ORF">J2Z35_002136</name>
</gene>
<reference evidence="4 5" key="1">
    <citation type="submission" date="2021-03" db="EMBL/GenBank/DDBJ databases">
        <title>Genomic Encyclopedia of Type Strains, Phase IV (KMG-IV): sequencing the most valuable type-strain genomes for metagenomic binning, comparative biology and taxonomic classification.</title>
        <authorList>
            <person name="Goeker M."/>
        </authorList>
    </citation>
    <scope>NUCLEOTIDE SEQUENCE [LARGE SCALE GENOMIC DNA]</scope>
    <source>
        <strain evidence="4 5">DSM 27512</strain>
    </source>
</reference>
<dbReference type="SUPFAM" id="SSF51161">
    <property type="entry name" value="Trimeric LpxA-like enzymes"/>
    <property type="match status" value="1"/>
</dbReference>
<keyword evidence="5" id="KW-1185">Reference proteome</keyword>
<comment type="caution">
    <text evidence="4">The sequence shown here is derived from an EMBL/GenBank/DDBJ whole genome shotgun (WGS) entry which is preliminary data.</text>
</comment>
<evidence type="ECO:0000256" key="1">
    <source>
        <dbReference type="ARBA" id="ARBA00007274"/>
    </source>
</evidence>
<dbReference type="CDD" id="cd04647">
    <property type="entry name" value="LbH_MAT_like"/>
    <property type="match status" value="1"/>
</dbReference>
<dbReference type="PROSITE" id="PS00101">
    <property type="entry name" value="HEXAPEP_TRANSFERASES"/>
    <property type="match status" value="1"/>
</dbReference>
<evidence type="ECO:0000256" key="3">
    <source>
        <dbReference type="ARBA" id="ARBA00022737"/>
    </source>
</evidence>
<evidence type="ECO:0000313" key="5">
    <source>
        <dbReference type="Proteomes" id="UP001314903"/>
    </source>
</evidence>
<dbReference type="EMBL" id="JAGGLI010000026">
    <property type="protein sequence ID" value="MBP2028335.1"/>
    <property type="molecule type" value="Genomic_DNA"/>
</dbReference>
<name>A0ABS4KLW5_9FIRM</name>